<evidence type="ECO:0000313" key="3">
    <source>
        <dbReference type="EMBL" id="MBM6831293.1"/>
    </source>
</evidence>
<feature type="domain" description="Flavodoxin-like" evidence="1">
    <location>
        <begin position="3"/>
        <end position="155"/>
    </location>
</feature>
<evidence type="ECO:0000313" key="4">
    <source>
        <dbReference type="Proteomes" id="UP000521313"/>
    </source>
</evidence>
<evidence type="ECO:0000259" key="1">
    <source>
        <dbReference type="Pfam" id="PF12682"/>
    </source>
</evidence>
<name>A0A7W8D062_9FIRM</name>
<organism evidence="2 4">
    <name type="scientific">Faecalicoccus acidiformans</name>
    <dbReference type="NCBI Taxonomy" id="915173"/>
    <lineage>
        <taxon>Bacteria</taxon>
        <taxon>Bacillati</taxon>
        <taxon>Bacillota</taxon>
        <taxon>Erysipelotrichia</taxon>
        <taxon>Erysipelotrichales</taxon>
        <taxon>Erysipelotrichaceae</taxon>
        <taxon>Faecalicoccus</taxon>
    </lineage>
</organism>
<reference evidence="3 5" key="3">
    <citation type="journal article" date="2021" name="Sci. Rep.">
        <title>The distribution of antibiotic resistance genes in chicken gut microbiota commensals.</title>
        <authorList>
            <person name="Juricova H."/>
            <person name="Matiasovicova J."/>
            <person name="Kubasova T."/>
            <person name="Cejkova D."/>
            <person name="Rychlik I."/>
        </authorList>
    </citation>
    <scope>NUCLEOTIDE SEQUENCE [LARGE SCALE GENOMIC DNA]</scope>
    <source>
        <strain evidence="3 5">An423</strain>
    </source>
</reference>
<sequence>MAKSLVAYFSASGTTERVASKLAYAIQADLFEIKPVQPYSSVDLDWNDTLSRSTQEMKDPECRPAIRNTVQHMEQYDVVFVGFPIWWYREPSIIDTFMESYDFGGKTVVPFATSGGSEMGNSSENMQRLAPGSKVVMGMRFSDSVSEKRLLSWASQWL</sequence>
<dbReference type="InterPro" id="IPR008254">
    <property type="entry name" value="Flavodoxin/NO_synth"/>
</dbReference>
<dbReference type="Proteomes" id="UP000521313">
    <property type="component" value="Unassembled WGS sequence"/>
</dbReference>
<protein>
    <submittedName>
        <fullName evidence="2">Flavodoxin</fullName>
    </submittedName>
    <submittedName>
        <fullName evidence="3">NAD(P)H-dependent oxidoreductase</fullName>
    </submittedName>
</protein>
<keyword evidence="5" id="KW-1185">Reference proteome</keyword>
<dbReference type="EMBL" id="JACHHD010000007">
    <property type="protein sequence ID" value="MBB5184830.1"/>
    <property type="molecule type" value="Genomic_DNA"/>
</dbReference>
<dbReference type="PANTHER" id="PTHR39201:SF1">
    <property type="entry name" value="FLAVODOXIN-LIKE DOMAIN-CONTAINING PROTEIN"/>
    <property type="match status" value="1"/>
</dbReference>
<dbReference type="Proteomes" id="UP000775500">
    <property type="component" value="Unassembled WGS sequence"/>
</dbReference>
<evidence type="ECO:0000313" key="5">
    <source>
        <dbReference type="Proteomes" id="UP000775500"/>
    </source>
</evidence>
<proteinExistence type="predicted"/>
<dbReference type="RefSeq" id="WP_183375169.1">
    <property type="nucleotide sequence ID" value="NZ_JACHHD010000007.1"/>
</dbReference>
<accession>A0A7W8D062</accession>
<dbReference type="GO" id="GO:0016651">
    <property type="term" value="F:oxidoreductase activity, acting on NAD(P)H"/>
    <property type="evidence" value="ECO:0007669"/>
    <property type="project" value="UniProtKB-ARBA"/>
</dbReference>
<dbReference type="NCBIfam" id="NF005501">
    <property type="entry name" value="PRK07116.1"/>
    <property type="match status" value="1"/>
</dbReference>
<dbReference type="Gene3D" id="3.40.50.360">
    <property type="match status" value="1"/>
</dbReference>
<reference evidence="3" key="2">
    <citation type="submission" date="2020-08" db="EMBL/GenBank/DDBJ databases">
        <authorList>
            <person name="Cejkova D."/>
            <person name="Kubasova T."/>
            <person name="Jahodarova E."/>
            <person name="Rychlik I."/>
        </authorList>
    </citation>
    <scope>NUCLEOTIDE SEQUENCE</scope>
    <source>
        <strain evidence="3">An423</strain>
    </source>
</reference>
<dbReference type="InterPro" id="IPR029039">
    <property type="entry name" value="Flavoprotein-like_sf"/>
</dbReference>
<dbReference type="EMBL" id="JACJLU010000003">
    <property type="protein sequence ID" value="MBM6831293.1"/>
    <property type="molecule type" value="Genomic_DNA"/>
</dbReference>
<dbReference type="PANTHER" id="PTHR39201">
    <property type="entry name" value="EXPORTED PROTEIN-RELATED"/>
    <property type="match status" value="1"/>
</dbReference>
<dbReference type="SUPFAM" id="SSF52218">
    <property type="entry name" value="Flavoproteins"/>
    <property type="match status" value="1"/>
</dbReference>
<dbReference type="AlphaFoldDB" id="A0A7W8D062"/>
<gene>
    <name evidence="3" type="ORF">H5982_04115</name>
    <name evidence="2" type="ORF">HNQ43_000876</name>
</gene>
<evidence type="ECO:0000313" key="2">
    <source>
        <dbReference type="EMBL" id="MBB5184830.1"/>
    </source>
</evidence>
<dbReference type="Pfam" id="PF12682">
    <property type="entry name" value="Flavodoxin_4"/>
    <property type="match status" value="1"/>
</dbReference>
<comment type="caution">
    <text evidence="2">The sequence shown here is derived from an EMBL/GenBank/DDBJ whole genome shotgun (WGS) entry which is preliminary data.</text>
</comment>
<reference evidence="2 4" key="1">
    <citation type="submission" date="2020-08" db="EMBL/GenBank/DDBJ databases">
        <title>Genomic Encyclopedia of Type Strains, Phase IV (KMG-IV): sequencing the most valuable type-strain genomes for metagenomic binning, comparative biology and taxonomic classification.</title>
        <authorList>
            <person name="Goeker M."/>
        </authorList>
    </citation>
    <scope>NUCLEOTIDE SEQUENCE [LARGE SCALE GENOMIC DNA]</scope>
    <source>
        <strain evidence="2 4">DSM 26963</strain>
    </source>
</reference>
<dbReference type="GO" id="GO:0010181">
    <property type="term" value="F:FMN binding"/>
    <property type="evidence" value="ECO:0007669"/>
    <property type="project" value="InterPro"/>
</dbReference>